<feature type="region of interest" description="Disordered" evidence="1">
    <location>
        <begin position="1"/>
        <end position="39"/>
    </location>
</feature>
<dbReference type="InParanoid" id="A0A1E7F3E4"/>
<evidence type="ECO:0000313" key="3">
    <source>
        <dbReference type="Proteomes" id="UP000095751"/>
    </source>
</evidence>
<feature type="compositionally biased region" description="Low complexity" evidence="1">
    <location>
        <begin position="1"/>
        <end position="17"/>
    </location>
</feature>
<feature type="compositionally biased region" description="Polar residues" evidence="1">
    <location>
        <begin position="290"/>
        <end position="301"/>
    </location>
</feature>
<dbReference type="EMBL" id="KV784364">
    <property type="protein sequence ID" value="OEU12667.1"/>
    <property type="molecule type" value="Genomic_DNA"/>
</dbReference>
<feature type="compositionally biased region" description="Low complexity" evidence="1">
    <location>
        <begin position="163"/>
        <end position="178"/>
    </location>
</feature>
<protein>
    <submittedName>
        <fullName evidence="2">Uncharacterized protein</fullName>
    </submittedName>
</protein>
<keyword evidence="3" id="KW-1185">Reference proteome</keyword>
<feature type="compositionally biased region" description="Acidic residues" evidence="1">
    <location>
        <begin position="305"/>
        <end position="317"/>
    </location>
</feature>
<accession>A0A1E7F3E4</accession>
<feature type="region of interest" description="Disordered" evidence="1">
    <location>
        <begin position="249"/>
        <end position="317"/>
    </location>
</feature>
<dbReference type="KEGG" id="fcy:FRACYDRAFT_243924"/>
<dbReference type="OrthoDB" id="192966at2759"/>
<feature type="compositionally biased region" description="Low complexity" evidence="1">
    <location>
        <begin position="266"/>
        <end position="279"/>
    </location>
</feature>
<gene>
    <name evidence="2" type="ORF">FRACYDRAFT_243924</name>
</gene>
<proteinExistence type="predicted"/>
<name>A0A1E7F3E4_9STRA</name>
<evidence type="ECO:0000256" key="1">
    <source>
        <dbReference type="SAM" id="MobiDB-lite"/>
    </source>
</evidence>
<reference evidence="2 3" key="1">
    <citation type="submission" date="2016-09" db="EMBL/GenBank/DDBJ databases">
        <title>Extensive genetic diversity and differential bi-allelic expression allows diatom success in the polar Southern Ocean.</title>
        <authorList>
            <consortium name="DOE Joint Genome Institute"/>
            <person name="Mock T."/>
            <person name="Otillar R.P."/>
            <person name="Strauss J."/>
            <person name="Dupont C."/>
            <person name="Frickenhaus S."/>
            <person name="Maumus F."/>
            <person name="Mcmullan M."/>
            <person name="Sanges R."/>
            <person name="Schmutz J."/>
            <person name="Toseland A."/>
            <person name="Valas R."/>
            <person name="Veluchamy A."/>
            <person name="Ward B.J."/>
            <person name="Allen A."/>
            <person name="Barry K."/>
            <person name="Falciatore A."/>
            <person name="Ferrante M."/>
            <person name="Fortunato A.E."/>
            <person name="Gloeckner G."/>
            <person name="Gruber A."/>
            <person name="Hipkin R."/>
            <person name="Janech M."/>
            <person name="Kroth P."/>
            <person name="Leese F."/>
            <person name="Lindquist E."/>
            <person name="Lyon B.R."/>
            <person name="Martin J."/>
            <person name="Mayer C."/>
            <person name="Parker M."/>
            <person name="Quesneville H."/>
            <person name="Raymond J."/>
            <person name="Uhlig C."/>
            <person name="Valentin K.U."/>
            <person name="Worden A.Z."/>
            <person name="Armbrust E.V."/>
            <person name="Bowler C."/>
            <person name="Green B."/>
            <person name="Moulton V."/>
            <person name="Van Oosterhout C."/>
            <person name="Grigoriev I."/>
        </authorList>
    </citation>
    <scope>NUCLEOTIDE SEQUENCE [LARGE SCALE GENOMIC DNA]</scope>
    <source>
        <strain evidence="2 3">CCMP1102</strain>
    </source>
</reference>
<sequence>MNRSNISNISNDDSGSNYRYHPKQNNDDDDEDDNKNVNTGIQTDDLLDLFSTTMHSLAADAAAIRQITDLAELTGIIVSDNNGNKKYGNNNNANDEEENDKREYVQELCNLDRLITGVEQKVIALRQIINEENSALTKFETNLRDEADEQAILIEDLISALDLQQQQQQQDNNMSSSSNDRDDDNRLHARHQKSSDNEDEDEWRYGRYENNDQRQHHYHDKKHIQLSEASSNSYKNNNTNRKGVLQSRTMGKMGNQSSPHPSRGVNGSRISHNNNNSNRGRNRNDLYKFSSLSPEKMNNGSCYGDDNDEEQEEEEEEYPCFVKVTKSEILEQTPSFGVHLSRFDLNEALEEIERMVWNKISLEPKSSIHSNGSSPPSHLSSNTLQRRFDYLRHRQRGPNASSDNETEAHVGHRWVSEQELRENCAFFRSGESTARATLQLLCSLKRLKQVPGKNREVTYLCLFR</sequence>
<evidence type="ECO:0000313" key="2">
    <source>
        <dbReference type="EMBL" id="OEU12667.1"/>
    </source>
</evidence>
<organism evidence="2 3">
    <name type="scientific">Fragilariopsis cylindrus CCMP1102</name>
    <dbReference type="NCBI Taxonomy" id="635003"/>
    <lineage>
        <taxon>Eukaryota</taxon>
        <taxon>Sar</taxon>
        <taxon>Stramenopiles</taxon>
        <taxon>Ochrophyta</taxon>
        <taxon>Bacillariophyta</taxon>
        <taxon>Bacillariophyceae</taxon>
        <taxon>Bacillariophycidae</taxon>
        <taxon>Bacillariales</taxon>
        <taxon>Bacillariaceae</taxon>
        <taxon>Fragilariopsis</taxon>
    </lineage>
</organism>
<dbReference type="AlphaFoldDB" id="A0A1E7F3E4"/>
<feature type="compositionally biased region" description="Polar residues" evidence="1">
    <location>
        <begin position="249"/>
        <end position="260"/>
    </location>
</feature>
<dbReference type="Proteomes" id="UP000095751">
    <property type="component" value="Unassembled WGS sequence"/>
</dbReference>
<feature type="region of interest" description="Disordered" evidence="1">
    <location>
        <begin position="163"/>
        <end position="203"/>
    </location>
</feature>